<dbReference type="GO" id="GO:0016042">
    <property type="term" value="P:lipid catabolic process"/>
    <property type="evidence" value="ECO:0007669"/>
    <property type="project" value="UniProtKB-UniRule"/>
</dbReference>
<sequence>MYNSGLILEGGGMRGIYTAGVLDFFIDKDIYFKNNYGVSAGICHACSYLAKQRNRAYRVNVDYLDDKRYASFYSLITTGDYFGVDMLYNIIPNELYPFDFKTYDEFEGSLYAVVTNIETGKAEYIKLNDMNEDIIYVRASSSLPLLSRNVPINGKEYLDGGIADSIPIRKSIEDGNKKNVVVLTQPEGYQKSRNKLLPMIKIKYRKYPDFVNATAMRHINYNESLGIIDEEVNKGSAFVIRPSENMNIGRLEKDKDKLKALYDLGYKDAKNSYDDLIGFLSN</sequence>
<accession>A0A3E3E1Y7</accession>
<evidence type="ECO:0000256" key="2">
    <source>
        <dbReference type="ARBA" id="ARBA00022963"/>
    </source>
</evidence>
<keyword evidence="2 4" id="KW-0442">Lipid degradation</keyword>
<dbReference type="Pfam" id="PF19890">
    <property type="entry name" value="DUF6363"/>
    <property type="match status" value="1"/>
</dbReference>
<evidence type="ECO:0000256" key="4">
    <source>
        <dbReference type="PROSITE-ProRule" id="PRU01161"/>
    </source>
</evidence>
<feature type="short sequence motif" description="DGA/G" evidence="4">
    <location>
        <begin position="159"/>
        <end position="161"/>
    </location>
</feature>
<name>A0A3E3E1Y7_9FIRM</name>
<gene>
    <name evidence="6" type="ORF">DW687_03250</name>
</gene>
<dbReference type="InterPro" id="IPR002641">
    <property type="entry name" value="PNPLA_dom"/>
</dbReference>
<dbReference type="PROSITE" id="PS51635">
    <property type="entry name" value="PNPLA"/>
    <property type="match status" value="1"/>
</dbReference>
<evidence type="ECO:0000256" key="3">
    <source>
        <dbReference type="ARBA" id="ARBA00023098"/>
    </source>
</evidence>
<reference evidence="6 7" key="1">
    <citation type="submission" date="2018-08" db="EMBL/GenBank/DDBJ databases">
        <title>A genome reference for cultivated species of the human gut microbiota.</title>
        <authorList>
            <person name="Zou Y."/>
            <person name="Xue W."/>
            <person name="Luo G."/>
        </authorList>
    </citation>
    <scope>NUCLEOTIDE SEQUENCE [LARGE SCALE GENOMIC DNA]</scope>
    <source>
        <strain evidence="6 7">AM25-6</strain>
    </source>
</reference>
<evidence type="ECO:0000256" key="1">
    <source>
        <dbReference type="ARBA" id="ARBA00022801"/>
    </source>
</evidence>
<dbReference type="AlphaFoldDB" id="A0A3E3E1Y7"/>
<evidence type="ECO:0000313" key="6">
    <source>
        <dbReference type="EMBL" id="RGD75356.1"/>
    </source>
</evidence>
<dbReference type="GO" id="GO:0016787">
    <property type="term" value="F:hydrolase activity"/>
    <property type="evidence" value="ECO:0007669"/>
    <property type="project" value="UniProtKB-UniRule"/>
</dbReference>
<dbReference type="CDD" id="cd07208">
    <property type="entry name" value="Pat_hypo_Ecoli_yjju_like"/>
    <property type="match status" value="1"/>
</dbReference>
<dbReference type="Proteomes" id="UP000261212">
    <property type="component" value="Unassembled WGS sequence"/>
</dbReference>
<dbReference type="Pfam" id="PF01734">
    <property type="entry name" value="Patatin"/>
    <property type="match status" value="1"/>
</dbReference>
<dbReference type="InterPro" id="IPR050301">
    <property type="entry name" value="NTE"/>
</dbReference>
<protein>
    <submittedName>
        <fullName evidence="6">Patatin family protein</fullName>
    </submittedName>
</protein>
<dbReference type="SUPFAM" id="SSF52151">
    <property type="entry name" value="FabD/lysophospholipase-like"/>
    <property type="match status" value="1"/>
</dbReference>
<dbReference type="PANTHER" id="PTHR14226:SF25">
    <property type="entry name" value="PHOSPHOESTERASE"/>
    <property type="match status" value="1"/>
</dbReference>
<feature type="active site" description="Proton acceptor" evidence="4">
    <location>
        <position position="159"/>
    </location>
</feature>
<dbReference type="EMBL" id="QUSM01000002">
    <property type="protein sequence ID" value="RGD75356.1"/>
    <property type="molecule type" value="Genomic_DNA"/>
</dbReference>
<dbReference type="InterPro" id="IPR037483">
    <property type="entry name" value="YjjU-like"/>
</dbReference>
<dbReference type="Gene3D" id="3.40.1090.10">
    <property type="entry name" value="Cytosolic phospholipase A2 catalytic domain"/>
    <property type="match status" value="2"/>
</dbReference>
<dbReference type="PANTHER" id="PTHR14226">
    <property type="entry name" value="NEUROPATHY TARGET ESTERASE/SWISS CHEESE D.MELANOGASTER"/>
    <property type="match status" value="1"/>
</dbReference>
<keyword evidence="1 4" id="KW-0378">Hydrolase</keyword>
<feature type="domain" description="PNPLA" evidence="5">
    <location>
        <begin position="6"/>
        <end position="172"/>
    </location>
</feature>
<keyword evidence="3 4" id="KW-0443">Lipid metabolism</keyword>
<evidence type="ECO:0000259" key="5">
    <source>
        <dbReference type="PROSITE" id="PS51635"/>
    </source>
</evidence>
<evidence type="ECO:0000313" key="7">
    <source>
        <dbReference type="Proteomes" id="UP000261212"/>
    </source>
</evidence>
<organism evidence="6 7">
    <name type="scientific">Anaerofustis stercorihominis</name>
    <dbReference type="NCBI Taxonomy" id="214853"/>
    <lineage>
        <taxon>Bacteria</taxon>
        <taxon>Bacillati</taxon>
        <taxon>Bacillota</taxon>
        <taxon>Clostridia</taxon>
        <taxon>Eubacteriales</taxon>
        <taxon>Eubacteriaceae</taxon>
        <taxon>Anaerofustis</taxon>
    </lineage>
</organism>
<dbReference type="RefSeq" id="WP_117531581.1">
    <property type="nucleotide sequence ID" value="NZ_QUSM01000002.1"/>
</dbReference>
<feature type="active site" description="Nucleophile" evidence="4">
    <location>
        <position position="39"/>
    </location>
</feature>
<feature type="short sequence motif" description="GXSXG" evidence="4">
    <location>
        <begin position="37"/>
        <end position="41"/>
    </location>
</feature>
<comment type="caution">
    <text evidence="6">The sequence shown here is derived from an EMBL/GenBank/DDBJ whole genome shotgun (WGS) entry which is preliminary data.</text>
</comment>
<dbReference type="InterPro" id="IPR045943">
    <property type="entry name" value="DUF6363"/>
</dbReference>
<proteinExistence type="predicted"/>
<feature type="short sequence motif" description="GXGXXG" evidence="4">
    <location>
        <begin position="10"/>
        <end position="15"/>
    </location>
</feature>
<dbReference type="InterPro" id="IPR016035">
    <property type="entry name" value="Acyl_Trfase/lysoPLipase"/>
</dbReference>